<dbReference type="CDD" id="cd00167">
    <property type="entry name" value="SANT"/>
    <property type="match status" value="1"/>
</dbReference>
<feature type="compositionally biased region" description="Basic and acidic residues" evidence="3">
    <location>
        <begin position="121"/>
        <end position="182"/>
    </location>
</feature>
<dbReference type="InterPro" id="IPR009057">
    <property type="entry name" value="Homeodomain-like_sf"/>
</dbReference>
<dbReference type="PROSITE" id="PS50014">
    <property type="entry name" value="BROMODOMAIN_2"/>
    <property type="match status" value="1"/>
</dbReference>
<gene>
    <name evidence="6" type="ORF">H6P81_001196</name>
</gene>
<feature type="domain" description="Myb-like" evidence="5">
    <location>
        <begin position="4"/>
        <end position="62"/>
    </location>
</feature>
<dbReference type="SMART" id="SM00717">
    <property type="entry name" value="SANT"/>
    <property type="match status" value="1"/>
</dbReference>
<dbReference type="AlphaFoldDB" id="A0AAV7F6S4"/>
<feature type="compositionally biased region" description="Basic and acidic residues" evidence="3">
    <location>
        <begin position="489"/>
        <end position="504"/>
    </location>
</feature>
<dbReference type="Gene3D" id="1.20.920.10">
    <property type="entry name" value="Bromodomain-like"/>
    <property type="match status" value="1"/>
</dbReference>
<feature type="compositionally biased region" description="Low complexity" evidence="3">
    <location>
        <begin position="676"/>
        <end position="688"/>
    </location>
</feature>
<dbReference type="Proteomes" id="UP000825729">
    <property type="component" value="Unassembled WGS sequence"/>
</dbReference>
<feature type="compositionally biased region" description="Polar residues" evidence="3">
    <location>
        <begin position="427"/>
        <end position="446"/>
    </location>
</feature>
<feature type="compositionally biased region" description="Low complexity" evidence="3">
    <location>
        <begin position="545"/>
        <end position="577"/>
    </location>
</feature>
<reference evidence="6 7" key="1">
    <citation type="submission" date="2021-07" db="EMBL/GenBank/DDBJ databases">
        <title>The Aristolochia fimbriata genome: insights into angiosperm evolution, floral development and chemical biosynthesis.</title>
        <authorList>
            <person name="Jiao Y."/>
        </authorList>
    </citation>
    <scope>NUCLEOTIDE SEQUENCE [LARGE SCALE GENOMIC DNA]</scope>
    <source>
        <strain evidence="6">IBCAS-2021</strain>
        <tissue evidence="6">Leaf</tissue>
    </source>
</reference>
<dbReference type="Gene3D" id="1.10.10.60">
    <property type="entry name" value="Homeodomain-like"/>
    <property type="match status" value="1"/>
</dbReference>
<proteinExistence type="predicted"/>
<dbReference type="InterPro" id="IPR036427">
    <property type="entry name" value="Bromodomain-like_sf"/>
</dbReference>
<dbReference type="InterPro" id="IPR001487">
    <property type="entry name" value="Bromodomain"/>
</dbReference>
<dbReference type="CDD" id="cd04369">
    <property type="entry name" value="Bromodomain"/>
    <property type="match status" value="1"/>
</dbReference>
<feature type="compositionally biased region" description="Basic and acidic residues" evidence="3">
    <location>
        <begin position="190"/>
        <end position="212"/>
    </location>
</feature>
<evidence type="ECO:0000259" key="4">
    <source>
        <dbReference type="PROSITE" id="PS50014"/>
    </source>
</evidence>
<accession>A0AAV7F6S4</accession>
<comment type="caution">
    <text evidence="6">The sequence shown here is derived from an EMBL/GenBank/DDBJ whole genome shotgun (WGS) entry which is preliminary data.</text>
</comment>
<evidence type="ECO:0000256" key="3">
    <source>
        <dbReference type="SAM" id="MobiDB-lite"/>
    </source>
</evidence>
<dbReference type="InterPro" id="IPR001005">
    <property type="entry name" value="SANT/Myb"/>
</dbReference>
<dbReference type="Pfam" id="PF00439">
    <property type="entry name" value="Bromodomain"/>
    <property type="match status" value="1"/>
</dbReference>
<dbReference type="Pfam" id="PF00249">
    <property type="entry name" value="Myb_DNA-binding"/>
    <property type="match status" value="1"/>
</dbReference>
<feature type="region of interest" description="Disordered" evidence="3">
    <location>
        <begin position="424"/>
        <end position="712"/>
    </location>
</feature>
<dbReference type="SUPFAM" id="SSF46689">
    <property type="entry name" value="Homeodomain-like"/>
    <property type="match status" value="1"/>
</dbReference>
<feature type="compositionally biased region" description="Basic and acidic residues" evidence="3">
    <location>
        <begin position="691"/>
        <end position="704"/>
    </location>
</feature>
<sequence length="712" mass="76970">MGKADDVQNDSWGTWEELLLACAVNRHGTRNWDSVAMELQSRAPAPRILTAQNCKHKYRDLQRRFTPGVGKSNDGDDESDHRAIPWLEELRKLRVAELRREVQRYDVSIVSLQLKVKKLTEEREKSLQKKDGGGEKLDLVKDEAGDNKTAEKEKGSLDEKSSPENVPEKRLAGDESDRENRSFSESNSTDPKEKHRETEQEQPDTRPEESLAKPEPAAGTADLTPTDSVGEKPAGEASYNGSSETVAKCPPAATPPEVVRQPDSGESAEFRESVAESNGAKESSDVQSSASLSKKTRRKRKQTGDVSGEEPEADEVSPVSKRIRVKSEPLVGFLEIIRSLKHGSLFERRLESQETEDYQRAIRQHVDLQTVRSRLVEGLYAESTLDFFRDLLLLCNNAIVFFPKNSTEGTAALRLREVVTKELRTRIPSTSPSVPKKQTQQPSASLTAKPRASTPSPTNVPEKPKASAPLTVVGRKRSSIAAKASGESKAVEKVPAEVEEKPDVEPVEADNSSANLNAEPRVTKKRTRERSGTGPRGARTGKGRSNGSNSNSKAATSSPNASSSPNPSSAAKATPPAEDTDKRGGSAVGVAKKRSAANFLNRMKRTSSSNGALLETLKSTGNAAANSKGSEAKKGGKGEQGRRDSNTRAGAAAAAAKQAAQDSPVMKRSVGRPPKKANQQAAASPAPATRGRKEAAAVEAETRPPARKRARR</sequence>
<evidence type="ECO:0000256" key="1">
    <source>
        <dbReference type="ARBA" id="ARBA00023117"/>
    </source>
</evidence>
<keyword evidence="7" id="KW-1185">Reference proteome</keyword>
<feature type="domain" description="Bromo" evidence="4">
    <location>
        <begin position="338"/>
        <end position="409"/>
    </location>
</feature>
<feature type="compositionally biased region" description="Low complexity" evidence="3">
    <location>
        <begin position="649"/>
        <end position="661"/>
    </location>
</feature>
<dbReference type="SUPFAM" id="SSF47370">
    <property type="entry name" value="Bromodomain"/>
    <property type="match status" value="1"/>
</dbReference>
<dbReference type="PANTHER" id="PTHR37888:SF11">
    <property type="entry name" value="DNA-BINDING BROMODOMAIN-CONTAINING PROTEIN"/>
    <property type="match status" value="1"/>
</dbReference>
<name>A0AAV7F6S4_ARIFI</name>
<feature type="region of interest" description="Disordered" evidence="3">
    <location>
        <begin position="121"/>
        <end position="320"/>
    </location>
</feature>
<dbReference type="PROSITE" id="PS50090">
    <property type="entry name" value="MYB_LIKE"/>
    <property type="match status" value="1"/>
</dbReference>
<dbReference type="PANTHER" id="PTHR37888">
    <property type="entry name" value="DNA-BINDING BROMODOMAIN-CONTAINING PROTEIN"/>
    <property type="match status" value="1"/>
</dbReference>
<organism evidence="6 7">
    <name type="scientific">Aristolochia fimbriata</name>
    <name type="common">White veined hardy Dutchman's pipe vine</name>
    <dbReference type="NCBI Taxonomy" id="158543"/>
    <lineage>
        <taxon>Eukaryota</taxon>
        <taxon>Viridiplantae</taxon>
        <taxon>Streptophyta</taxon>
        <taxon>Embryophyta</taxon>
        <taxon>Tracheophyta</taxon>
        <taxon>Spermatophyta</taxon>
        <taxon>Magnoliopsida</taxon>
        <taxon>Magnoliidae</taxon>
        <taxon>Piperales</taxon>
        <taxon>Aristolochiaceae</taxon>
        <taxon>Aristolochia</taxon>
    </lineage>
</organism>
<evidence type="ECO:0008006" key="8">
    <source>
        <dbReference type="Google" id="ProtNLM"/>
    </source>
</evidence>
<keyword evidence="1 2" id="KW-0103">Bromodomain</keyword>
<evidence type="ECO:0000313" key="6">
    <source>
        <dbReference type="EMBL" id="KAG9456688.1"/>
    </source>
</evidence>
<dbReference type="EMBL" id="JAINDJ010000002">
    <property type="protein sequence ID" value="KAG9456688.1"/>
    <property type="molecule type" value="Genomic_DNA"/>
</dbReference>
<dbReference type="SMART" id="SM00297">
    <property type="entry name" value="BROMO"/>
    <property type="match status" value="1"/>
</dbReference>
<protein>
    <recommendedName>
        <fullName evidence="8">Bromo domain-containing protein</fullName>
    </recommendedName>
</protein>
<evidence type="ECO:0000313" key="7">
    <source>
        <dbReference type="Proteomes" id="UP000825729"/>
    </source>
</evidence>
<feature type="compositionally biased region" description="Basic and acidic residues" evidence="3">
    <location>
        <begin position="630"/>
        <end position="646"/>
    </location>
</feature>
<evidence type="ECO:0000256" key="2">
    <source>
        <dbReference type="PROSITE-ProRule" id="PRU00035"/>
    </source>
</evidence>
<evidence type="ECO:0000259" key="5">
    <source>
        <dbReference type="PROSITE" id="PS50090"/>
    </source>
</evidence>